<comment type="similarity">
    <text evidence="1">Belongs to the MDM20/NAA25 family.</text>
</comment>
<name>A0A1X2I9M6_9FUNG</name>
<reference evidence="2 3" key="1">
    <citation type="submission" date="2016-07" db="EMBL/GenBank/DDBJ databases">
        <title>Pervasive Adenine N6-methylation of Active Genes in Fungi.</title>
        <authorList>
            <consortium name="DOE Joint Genome Institute"/>
            <person name="Mondo S.J."/>
            <person name="Dannebaum R.O."/>
            <person name="Kuo R.C."/>
            <person name="Labutti K."/>
            <person name="Haridas S."/>
            <person name="Kuo A."/>
            <person name="Salamov A."/>
            <person name="Ahrendt S.R."/>
            <person name="Lipzen A."/>
            <person name="Sullivan W."/>
            <person name="Andreopoulos W.B."/>
            <person name="Clum A."/>
            <person name="Lindquist E."/>
            <person name="Daum C."/>
            <person name="Ramamoorthy G.K."/>
            <person name="Gryganskyi A."/>
            <person name="Culley D."/>
            <person name="Magnuson J.K."/>
            <person name="James T.Y."/>
            <person name="O'Malley M.A."/>
            <person name="Stajich J.E."/>
            <person name="Spatafora J.W."/>
            <person name="Visel A."/>
            <person name="Grigoriev I.V."/>
        </authorList>
    </citation>
    <scope>NUCLEOTIDE SEQUENCE [LARGE SCALE GENOMIC DNA]</scope>
    <source>
        <strain evidence="2 3">NRRL 1336</strain>
    </source>
</reference>
<dbReference type="InterPro" id="IPR011990">
    <property type="entry name" value="TPR-like_helical_dom_sf"/>
</dbReference>
<dbReference type="AlphaFoldDB" id="A0A1X2I9M6"/>
<organism evidence="2 3">
    <name type="scientific">Absidia repens</name>
    <dbReference type="NCBI Taxonomy" id="90262"/>
    <lineage>
        <taxon>Eukaryota</taxon>
        <taxon>Fungi</taxon>
        <taxon>Fungi incertae sedis</taxon>
        <taxon>Mucoromycota</taxon>
        <taxon>Mucoromycotina</taxon>
        <taxon>Mucoromycetes</taxon>
        <taxon>Mucorales</taxon>
        <taxon>Cunninghamellaceae</taxon>
        <taxon>Absidia</taxon>
    </lineage>
</organism>
<dbReference type="InterPro" id="IPR019183">
    <property type="entry name" value="NAA25_NatB_aux_su"/>
</dbReference>
<accession>A0A1X2I9M6</accession>
<dbReference type="EMBL" id="MCGE01000019">
    <property type="protein sequence ID" value="ORZ12333.1"/>
    <property type="molecule type" value="Genomic_DNA"/>
</dbReference>
<keyword evidence="2" id="KW-0808">Transferase</keyword>
<evidence type="ECO:0000313" key="3">
    <source>
        <dbReference type="Proteomes" id="UP000193560"/>
    </source>
</evidence>
<proteinExistence type="inferred from homology"/>
<comment type="caution">
    <text evidence="2">The sequence shown here is derived from an EMBL/GenBank/DDBJ whole genome shotgun (WGS) entry which is preliminary data.</text>
</comment>
<keyword evidence="3" id="KW-1185">Reference proteome</keyword>
<dbReference type="Gene3D" id="1.25.40.1040">
    <property type="match status" value="1"/>
</dbReference>
<evidence type="ECO:0000313" key="2">
    <source>
        <dbReference type="EMBL" id="ORZ12333.1"/>
    </source>
</evidence>
<evidence type="ECO:0000256" key="1">
    <source>
        <dbReference type="ARBA" id="ARBA00006298"/>
    </source>
</evidence>
<dbReference type="OrthoDB" id="1874341at2759"/>
<protein>
    <submittedName>
        <fullName evidence="2">N-acetyltransferase B complex non catalytic subunit-domain-containing protein</fullName>
    </submittedName>
</protein>
<gene>
    <name evidence="2" type="ORF">BCR42DRAFT_420420</name>
</gene>
<dbReference type="STRING" id="90262.A0A1X2I9M6"/>
<sequence length="900" mass="103049">MPLDYVTERKLRPLYDAIDEGQFKPALQHANKLLKKAPNWNLVKALKAIVLIRTNKTEEATDLCLQVKKSIPTDEATLQAIGIAYKELGLNHCMVELYENVFNAQPKNEEFGIQWFMAMVRNNDYKGQQQAAVKLQRVFKKDKYLFWAIMSLALQGQHGNKLSYTLAERMMTKAHEENRLVEVEHMRLFLLVLMDQNKHKEALALLDTPLGEKSLRDPEVCQIKVELELKNHKWENVLMSSEKSLKENADDWINWLAYFDATFGLLEEQQGSDNDNVLMKARSLLLELQQSTIKSSLLKRGPFLAELELDYRCKKIQSLDEKLILDRTISYFERFGSKSCCFEDLKTYIAYLDGDKEKAKSFIQAISETIKDATEKSGQIKNFYKKITVYKIERYLGLAPRSDLKSSLAYVDELWTLYQQALPLGEGLEKTEYQYGDDFVVLASHVLFDLYQEHKKPELLIQAVALLEMALAKSIYNFQIKLVLVRLYIVLGVSSRALAIYKTMDIKQIQFDTMIHYFTDRLISLGCVNELESHFYESMMIYKSNDVETPDMQIQAYKFGTFSKIQEFIEFRSRLDNSLQHAITRVELLRIDALNSSFQAKYAVQHFQELDVPMLKLDDAYIASRSDNRDFKVMMNCNPSDQLPAQDLIKPAKSTNSTWLHLFSFIMQILNAACDTKGAKDLAGIVQTYTNFLQLDDLKEKVTSQELCLANYIHNLALALVLVKDPTTRSTESDKAREHLQKASSILEMSGKHMSEIDRETSWEGFETISIILEAFNYGSVLLEIISRAVGLTSKDARRKATENSNGDALSHAVMVNYAQSKTSLVQLQGNCRKGADAFKPSLQKKLIKEITSSEIGLTAFQTKVNQNGLSDTVKQVVSSWSHSITYISDEVDRRLLKLQ</sequence>
<dbReference type="SUPFAM" id="SSF48452">
    <property type="entry name" value="TPR-like"/>
    <property type="match status" value="1"/>
</dbReference>
<dbReference type="PANTHER" id="PTHR22767:SF3">
    <property type="entry name" value="N-ALPHA-ACETYLTRANSFERASE 25, NATB AUXILIARY SUBUNIT"/>
    <property type="match status" value="1"/>
</dbReference>
<dbReference type="PANTHER" id="PTHR22767">
    <property type="entry name" value="N-TERMINAL ACETYLTRANSFERASE-RELATED"/>
    <property type="match status" value="1"/>
</dbReference>
<dbReference type="GO" id="GO:0031416">
    <property type="term" value="C:NatB complex"/>
    <property type="evidence" value="ECO:0007669"/>
    <property type="project" value="TreeGrafter"/>
</dbReference>
<dbReference type="Pfam" id="PF09797">
    <property type="entry name" value="NatB_MDM20"/>
    <property type="match status" value="1"/>
</dbReference>
<dbReference type="GO" id="GO:0016740">
    <property type="term" value="F:transferase activity"/>
    <property type="evidence" value="ECO:0007669"/>
    <property type="project" value="UniProtKB-KW"/>
</dbReference>
<dbReference type="Proteomes" id="UP000193560">
    <property type="component" value="Unassembled WGS sequence"/>
</dbReference>